<evidence type="ECO:0000259" key="2">
    <source>
        <dbReference type="PROSITE" id="PS50894"/>
    </source>
</evidence>
<protein>
    <submittedName>
        <fullName evidence="3">Hpt domain-containing protein</fullName>
    </submittedName>
</protein>
<evidence type="ECO:0000256" key="1">
    <source>
        <dbReference type="PROSITE-ProRule" id="PRU00110"/>
    </source>
</evidence>
<dbReference type="SUPFAM" id="SSF47226">
    <property type="entry name" value="Histidine-containing phosphotransfer domain, HPT domain"/>
    <property type="match status" value="1"/>
</dbReference>
<dbReference type="EMBL" id="JAENRR010000048">
    <property type="protein sequence ID" value="MBK3519003.1"/>
    <property type="molecule type" value="Genomic_DNA"/>
</dbReference>
<gene>
    <name evidence="3" type="ORF">JIV24_16770</name>
</gene>
<dbReference type="PROSITE" id="PS50894">
    <property type="entry name" value="HPT"/>
    <property type="match status" value="1"/>
</dbReference>
<dbReference type="Proteomes" id="UP000605676">
    <property type="component" value="Unassembled WGS sequence"/>
</dbReference>
<name>A0ABS1HMT9_9BACT</name>
<sequence length="151" mass="17232">MPNPYTHIDLGYLESITDGSYDLIKELISIFIEQIPEFKEDFEEGLTSQDWGKIAAVAHKAKSSVMSMGMEELGNKDLKNLELLAKLLKVDELDGNSDEAIQIKKSINNYEDERQQWLIDNKNETAVKNIIEHFNQTCDSALIELQEVLEN</sequence>
<keyword evidence="1" id="KW-0597">Phosphoprotein</keyword>
<proteinExistence type="predicted"/>
<organism evidence="3 4">
    <name type="scientific">Carboxylicivirga marina</name>
    <dbReference type="NCBI Taxonomy" id="2800988"/>
    <lineage>
        <taxon>Bacteria</taxon>
        <taxon>Pseudomonadati</taxon>
        <taxon>Bacteroidota</taxon>
        <taxon>Bacteroidia</taxon>
        <taxon>Marinilabiliales</taxon>
        <taxon>Marinilabiliaceae</taxon>
        <taxon>Carboxylicivirga</taxon>
    </lineage>
</organism>
<evidence type="ECO:0000313" key="4">
    <source>
        <dbReference type="Proteomes" id="UP000605676"/>
    </source>
</evidence>
<evidence type="ECO:0000313" key="3">
    <source>
        <dbReference type="EMBL" id="MBK3519003.1"/>
    </source>
</evidence>
<dbReference type="InterPro" id="IPR036641">
    <property type="entry name" value="HPT_dom_sf"/>
</dbReference>
<feature type="domain" description="HPt" evidence="2">
    <location>
        <begin position="20"/>
        <end position="117"/>
    </location>
</feature>
<dbReference type="Pfam" id="PF01627">
    <property type="entry name" value="Hpt"/>
    <property type="match status" value="1"/>
</dbReference>
<dbReference type="Gene3D" id="1.20.120.160">
    <property type="entry name" value="HPT domain"/>
    <property type="match status" value="1"/>
</dbReference>
<comment type="caution">
    <text evidence="3">The sequence shown here is derived from an EMBL/GenBank/DDBJ whole genome shotgun (WGS) entry which is preliminary data.</text>
</comment>
<keyword evidence="4" id="KW-1185">Reference proteome</keyword>
<feature type="modified residue" description="Phosphohistidine" evidence="1">
    <location>
        <position position="59"/>
    </location>
</feature>
<dbReference type="RefSeq" id="WP_200466223.1">
    <property type="nucleotide sequence ID" value="NZ_JAENRR010000048.1"/>
</dbReference>
<accession>A0ABS1HMT9</accession>
<reference evidence="3 4" key="1">
    <citation type="submission" date="2021-01" db="EMBL/GenBank/DDBJ databases">
        <title>Carboxyliciviraga sp.nov., isolated from coastal sediments.</title>
        <authorList>
            <person name="Lu D."/>
            <person name="Zhang T."/>
        </authorList>
    </citation>
    <scope>NUCLEOTIDE SEQUENCE [LARGE SCALE GENOMIC DNA]</scope>
    <source>
        <strain evidence="3 4">N1Y132</strain>
    </source>
</reference>
<dbReference type="InterPro" id="IPR008207">
    <property type="entry name" value="Sig_transdc_His_kin_Hpt_dom"/>
</dbReference>